<reference evidence="2" key="1">
    <citation type="submission" date="2021-02" db="EMBL/GenBank/DDBJ databases">
        <authorList>
            <person name="Bekaert M."/>
        </authorList>
    </citation>
    <scope>NUCLEOTIDE SEQUENCE</scope>
    <source>
        <strain evidence="2">IoA-00</strain>
    </source>
</reference>
<keyword evidence="1" id="KW-0472">Membrane</keyword>
<keyword evidence="1" id="KW-1133">Transmembrane helix</keyword>
<evidence type="ECO:0000256" key="1">
    <source>
        <dbReference type="SAM" id="Phobius"/>
    </source>
</evidence>
<keyword evidence="1" id="KW-0812">Transmembrane</keyword>
<protein>
    <submittedName>
        <fullName evidence="2">(salmon louse) hypothetical protein</fullName>
    </submittedName>
</protein>
<feature type="transmembrane region" description="Helical" evidence="1">
    <location>
        <begin position="273"/>
        <end position="294"/>
    </location>
</feature>
<dbReference type="OrthoDB" id="6423950at2759"/>
<accession>A0A7R8D3V7</accession>
<dbReference type="AlphaFoldDB" id="A0A7R8D3V7"/>
<organism evidence="2 3">
    <name type="scientific">Lepeophtheirus salmonis</name>
    <name type="common">Salmon louse</name>
    <name type="synonym">Caligus salmonis</name>
    <dbReference type="NCBI Taxonomy" id="72036"/>
    <lineage>
        <taxon>Eukaryota</taxon>
        <taxon>Metazoa</taxon>
        <taxon>Ecdysozoa</taxon>
        <taxon>Arthropoda</taxon>
        <taxon>Crustacea</taxon>
        <taxon>Multicrustacea</taxon>
        <taxon>Hexanauplia</taxon>
        <taxon>Copepoda</taxon>
        <taxon>Siphonostomatoida</taxon>
        <taxon>Caligidae</taxon>
        <taxon>Lepeophtheirus</taxon>
    </lineage>
</organism>
<proteinExistence type="predicted"/>
<evidence type="ECO:0000313" key="2">
    <source>
        <dbReference type="EMBL" id="CAF3019763.1"/>
    </source>
</evidence>
<evidence type="ECO:0000313" key="3">
    <source>
        <dbReference type="Proteomes" id="UP000675881"/>
    </source>
</evidence>
<keyword evidence="3" id="KW-1185">Reference proteome</keyword>
<dbReference type="EMBL" id="HG994587">
    <property type="protein sequence ID" value="CAF3019763.1"/>
    <property type="molecule type" value="Genomic_DNA"/>
</dbReference>
<feature type="transmembrane region" description="Helical" evidence="1">
    <location>
        <begin position="306"/>
        <end position="325"/>
    </location>
</feature>
<dbReference type="Proteomes" id="UP000675881">
    <property type="component" value="Chromosome 8"/>
</dbReference>
<sequence length="329" mass="39146">MEIQASLIQFMRPQKLSKRFFAPPRHQSNAKQQLNQPTDSIFWGSSNEGLNSTIKATNQFEEDFDLYVLDWIDTAPIIDPILHIIKKGDPEYHREILEDPLRHTNNTKIKDPEKKIKKWAHRMLRIRKRKMKVHPRKKRWRKKNKVFYQSRIFNRIKSREIAFRTALLDKIKSAEAFDPENYVKEYLEDYNTPLIPLTYKGRRLPVWLIKELLVQDELNKRRELDLQLNMLSKKPLVREGETVDNFSFPLFPFYSLRFMLLLIYGTVKYNTKVILVCIALLSIIILWNIIDAIVITSKFIHEREAVPSIFSLVVSCFHLYMLYVLKALL</sequence>
<feature type="transmembrane region" description="Helical" evidence="1">
    <location>
        <begin position="248"/>
        <end position="267"/>
    </location>
</feature>
<gene>
    <name evidence="2" type="ORF">LSAA_14443</name>
</gene>
<name>A0A7R8D3V7_LEPSM</name>